<proteinExistence type="predicted"/>
<feature type="transmembrane region" description="Helical" evidence="4">
    <location>
        <begin position="64"/>
        <end position="84"/>
    </location>
</feature>
<evidence type="ECO:0000313" key="6">
    <source>
        <dbReference type="EMBL" id="MBV0922931.1"/>
    </source>
</evidence>
<dbReference type="PANTHER" id="PTHR22777:SF17">
    <property type="entry name" value="UPF0053 PROTEIN SLL0260"/>
    <property type="match status" value="1"/>
</dbReference>
<dbReference type="PROSITE" id="PS51846">
    <property type="entry name" value="CNNM"/>
    <property type="match status" value="1"/>
</dbReference>
<feature type="compositionally biased region" description="Basic and acidic residues" evidence="3">
    <location>
        <begin position="178"/>
        <end position="190"/>
    </location>
</feature>
<comment type="caution">
    <text evidence="6">The sequence shown here is derived from an EMBL/GenBank/DDBJ whole genome shotgun (WGS) entry which is preliminary data.</text>
</comment>
<keyword evidence="4" id="KW-0472">Membrane</keyword>
<feature type="domain" description="CNNM transmembrane" evidence="5">
    <location>
        <begin position="1"/>
        <end position="188"/>
    </location>
</feature>
<keyword evidence="4" id="KW-0812">Transmembrane</keyword>
<keyword evidence="1" id="KW-0677">Repeat</keyword>
<dbReference type="InterPro" id="IPR002550">
    <property type="entry name" value="CNNM"/>
</dbReference>
<accession>A0A8J8C1Y2</accession>
<dbReference type="OrthoDB" id="326790at2157"/>
<keyword evidence="2" id="KW-0129">CBS domain</keyword>
<feature type="transmembrane region" description="Helical" evidence="4">
    <location>
        <begin position="91"/>
        <end position="111"/>
    </location>
</feature>
<dbReference type="PANTHER" id="PTHR22777">
    <property type="entry name" value="HEMOLYSIN-RELATED"/>
    <property type="match status" value="1"/>
</dbReference>
<dbReference type="EMBL" id="JAHQXF010000001">
    <property type="protein sequence ID" value="MBV0922931.1"/>
    <property type="molecule type" value="Genomic_DNA"/>
</dbReference>
<feature type="region of interest" description="Disordered" evidence="3">
    <location>
        <begin position="166"/>
        <end position="190"/>
    </location>
</feature>
<dbReference type="RefSeq" id="WP_162316100.1">
    <property type="nucleotide sequence ID" value="NZ_JAHQXF010000001.1"/>
</dbReference>
<organism evidence="6 7">
    <name type="scientific">Haloarcula limicola</name>
    <dbReference type="NCBI Taxonomy" id="1429915"/>
    <lineage>
        <taxon>Archaea</taxon>
        <taxon>Methanobacteriati</taxon>
        <taxon>Methanobacteriota</taxon>
        <taxon>Stenosarchaea group</taxon>
        <taxon>Halobacteria</taxon>
        <taxon>Halobacteriales</taxon>
        <taxon>Haloarculaceae</taxon>
        <taxon>Haloarcula</taxon>
    </lineage>
</organism>
<name>A0A8J8C1Y2_9EURY</name>
<keyword evidence="4" id="KW-1133">Transmembrane helix</keyword>
<evidence type="ECO:0000259" key="5">
    <source>
        <dbReference type="PROSITE" id="PS51846"/>
    </source>
</evidence>
<reference evidence="6 7" key="1">
    <citation type="submission" date="2021-06" db="EMBL/GenBank/DDBJ databases">
        <title>New haloarchaea isolates fom saline soil.</title>
        <authorList>
            <person name="Duran-Viseras A."/>
            <person name="Sanchez-Porro C.S."/>
            <person name="Ventosa A."/>
        </authorList>
    </citation>
    <scope>NUCLEOTIDE SEQUENCE [LARGE SCALE GENOMIC DNA]</scope>
    <source>
        <strain evidence="6 7">JCM 183640</strain>
    </source>
</reference>
<dbReference type="Proteomes" id="UP000766550">
    <property type="component" value="Unassembled WGS sequence"/>
</dbReference>
<dbReference type="Pfam" id="PF01595">
    <property type="entry name" value="CNNM"/>
    <property type="match status" value="1"/>
</dbReference>
<gene>
    <name evidence="6" type="ORF">KTS45_01840</name>
</gene>
<evidence type="ECO:0000256" key="1">
    <source>
        <dbReference type="ARBA" id="ARBA00022737"/>
    </source>
</evidence>
<keyword evidence="7" id="KW-1185">Reference proteome</keyword>
<evidence type="ECO:0000256" key="4">
    <source>
        <dbReference type="SAM" id="Phobius"/>
    </source>
</evidence>
<sequence length="190" mass="20280">MSTPVLPTLAAVVVLLCCSAFFSSSETALFSLSREWLATAATTDPRAAAAEEVLADPHRLLVTILVGNNVVNIALSSLLTAVFVEQFQSSVAVVLTTLLATSVVLVAGEIVPKSYGLGHAQTFALRVVTPLRYVELLLYPVVTVFDAFTRWISTRIGGQQTIEETYDEVDGPAGATDAKQRGGRDEAERP</sequence>
<feature type="transmembrane region" description="Helical" evidence="4">
    <location>
        <begin position="131"/>
        <end position="149"/>
    </location>
</feature>
<protein>
    <submittedName>
        <fullName evidence="6">DUF21 domain-containing protein</fullName>
    </submittedName>
</protein>
<dbReference type="AlphaFoldDB" id="A0A8J8C1Y2"/>
<evidence type="ECO:0000256" key="3">
    <source>
        <dbReference type="SAM" id="MobiDB-lite"/>
    </source>
</evidence>
<evidence type="ECO:0000256" key="2">
    <source>
        <dbReference type="ARBA" id="ARBA00023122"/>
    </source>
</evidence>
<evidence type="ECO:0000313" key="7">
    <source>
        <dbReference type="Proteomes" id="UP000766550"/>
    </source>
</evidence>